<keyword evidence="8" id="KW-1185">Reference proteome</keyword>
<evidence type="ECO:0000256" key="5">
    <source>
        <dbReference type="SAM" id="MobiDB-lite"/>
    </source>
</evidence>
<name>A0AAP0PDN1_9MAGN</name>
<dbReference type="SUPFAM" id="SSF90209">
    <property type="entry name" value="Ran binding protein zinc finger-like"/>
    <property type="match status" value="1"/>
</dbReference>
<feature type="compositionally biased region" description="Low complexity" evidence="5">
    <location>
        <begin position="324"/>
        <end position="333"/>
    </location>
</feature>
<feature type="region of interest" description="Disordered" evidence="5">
    <location>
        <begin position="324"/>
        <end position="344"/>
    </location>
</feature>
<dbReference type="Pfam" id="PF00641">
    <property type="entry name" value="Zn_ribbon_RanBP"/>
    <property type="match status" value="2"/>
</dbReference>
<dbReference type="PROSITE" id="PS50199">
    <property type="entry name" value="ZF_RANBP2_2"/>
    <property type="match status" value="2"/>
</dbReference>
<evidence type="ECO:0000256" key="4">
    <source>
        <dbReference type="PROSITE-ProRule" id="PRU00322"/>
    </source>
</evidence>
<keyword evidence="3" id="KW-0862">Zinc</keyword>
<evidence type="ECO:0000313" key="7">
    <source>
        <dbReference type="EMBL" id="KAK9136961.1"/>
    </source>
</evidence>
<evidence type="ECO:0000313" key="8">
    <source>
        <dbReference type="Proteomes" id="UP001417504"/>
    </source>
</evidence>
<feature type="compositionally biased region" description="Basic and acidic residues" evidence="5">
    <location>
        <begin position="561"/>
        <end position="570"/>
    </location>
</feature>
<accession>A0AAP0PDN1</accession>
<sequence length="699" mass="80356">MAFTPLSFILLRRNPNLHSRITSLLLNRSDLGFLRLYTDRFFSTSQSSSLPNLSDQPKPSLSARMSFVFDQIDAMERDRTDKDEALQRIRSWRESKKRKIEDEKSSELVGSQSEEESRKFDLEAKKVEFVHPWPEWIEWMERLVQQNYFDHRRTDEDKVMRDLSIDVSGMGEELGFDFTRDWNTVRTACLNFGRDRFDILKSLSRHDIQILVGYGCPSIDKKVVFSAKMLRKHVHLDEGDVCSSCSLRSSCEKAYLLSRKEDEARTLDVVRVLLTFGFDPINGSVENKSLLKHKSVKTVIRKLLHEVVKLSAVPIDPNLPPPVIKKAPPKVKQLPPPPKKRVGRDDIEMKKGDWLCPKCDFMNFAKNTVCLQCDAKRPKRQLLPGEWECPECNFLNYRRNMACFHCDHQRPPGEFVENQLQPRPRAPKTRLEKVADRSGVSNAWNFDFDDNESDGADVAAFEYADPPKFADENFMENNNHKESMKGFEGSSFETNQLRRANGRERYSRSSETGFDDFDDEEDDDINSYEIDTSREKSIQNSSLKDFSEVEGFSESEDLDSSDLHLDDRRGNASSHGKLSRPRPGRPDFSGTRSRGQDFESDEELSTYPNWRPSDKAASRFGTRSRSGGGHHLDVSDDEYDSNSDSNDNGNRGLDIDRGAGIKRVQMQALIEEGQITMIILNQSQTMMTMKMIYHLVEIV</sequence>
<dbReference type="GO" id="GO:0008270">
    <property type="term" value="F:zinc ion binding"/>
    <property type="evidence" value="ECO:0007669"/>
    <property type="project" value="UniProtKB-KW"/>
</dbReference>
<dbReference type="Proteomes" id="UP001417504">
    <property type="component" value="Unassembled WGS sequence"/>
</dbReference>
<dbReference type="InterPro" id="IPR001876">
    <property type="entry name" value="Znf_RanBP2"/>
</dbReference>
<feature type="compositionally biased region" description="Acidic residues" evidence="5">
    <location>
        <begin position="551"/>
        <end position="560"/>
    </location>
</feature>
<dbReference type="SMART" id="SM00547">
    <property type="entry name" value="ZnF_RBZ"/>
    <property type="match status" value="2"/>
</dbReference>
<reference evidence="7 8" key="1">
    <citation type="submission" date="2024-01" db="EMBL/GenBank/DDBJ databases">
        <title>Genome assemblies of Stephania.</title>
        <authorList>
            <person name="Yang L."/>
        </authorList>
    </citation>
    <scope>NUCLEOTIDE SEQUENCE [LARGE SCALE GENOMIC DNA]</scope>
    <source>
        <strain evidence="7">QJT</strain>
        <tissue evidence="7">Leaf</tissue>
    </source>
</reference>
<dbReference type="FunFam" id="4.10.1060.10:FF:000014">
    <property type="entry name" value="Putative zinc finger, RanBP2-type"/>
    <property type="match status" value="1"/>
</dbReference>
<feature type="domain" description="RanBP2-type" evidence="6">
    <location>
        <begin position="383"/>
        <end position="412"/>
    </location>
</feature>
<dbReference type="Gene3D" id="4.10.1060.10">
    <property type="entry name" value="Zinc finger, RanBP2-type"/>
    <property type="match status" value="2"/>
</dbReference>
<keyword evidence="1" id="KW-0479">Metal-binding</keyword>
<dbReference type="GO" id="GO:0005737">
    <property type="term" value="C:cytoplasm"/>
    <property type="evidence" value="ECO:0007669"/>
    <property type="project" value="TreeGrafter"/>
</dbReference>
<dbReference type="PANTHER" id="PTHR23111">
    <property type="entry name" value="ZINC FINGER PROTEIN"/>
    <property type="match status" value="1"/>
</dbReference>
<dbReference type="AlphaFoldDB" id="A0AAP0PDN1"/>
<proteinExistence type="predicted"/>
<evidence type="ECO:0000256" key="2">
    <source>
        <dbReference type="ARBA" id="ARBA00022771"/>
    </source>
</evidence>
<evidence type="ECO:0000256" key="1">
    <source>
        <dbReference type="ARBA" id="ARBA00022723"/>
    </source>
</evidence>
<organism evidence="7 8">
    <name type="scientific">Stephania japonica</name>
    <dbReference type="NCBI Taxonomy" id="461633"/>
    <lineage>
        <taxon>Eukaryota</taxon>
        <taxon>Viridiplantae</taxon>
        <taxon>Streptophyta</taxon>
        <taxon>Embryophyta</taxon>
        <taxon>Tracheophyta</taxon>
        <taxon>Spermatophyta</taxon>
        <taxon>Magnoliopsida</taxon>
        <taxon>Ranunculales</taxon>
        <taxon>Menispermaceae</taxon>
        <taxon>Menispermoideae</taxon>
        <taxon>Cissampelideae</taxon>
        <taxon>Stephania</taxon>
    </lineage>
</organism>
<feature type="domain" description="RanBP2-type" evidence="6">
    <location>
        <begin position="350"/>
        <end position="379"/>
    </location>
</feature>
<protein>
    <recommendedName>
        <fullName evidence="6">RanBP2-type domain-containing protein</fullName>
    </recommendedName>
</protein>
<comment type="caution">
    <text evidence="7">The sequence shown here is derived from an EMBL/GenBank/DDBJ whole genome shotgun (WGS) entry which is preliminary data.</text>
</comment>
<feature type="region of interest" description="Disordered" evidence="5">
    <location>
        <begin position="498"/>
        <end position="655"/>
    </location>
</feature>
<evidence type="ECO:0000256" key="3">
    <source>
        <dbReference type="ARBA" id="ARBA00022833"/>
    </source>
</evidence>
<gene>
    <name evidence="7" type="ORF">Sjap_007555</name>
</gene>
<dbReference type="InterPro" id="IPR036443">
    <property type="entry name" value="Znf_RanBP2_sf"/>
</dbReference>
<dbReference type="EMBL" id="JBBNAE010000003">
    <property type="protein sequence ID" value="KAK9136961.1"/>
    <property type="molecule type" value="Genomic_DNA"/>
</dbReference>
<keyword evidence="2 4" id="KW-0863">Zinc-finger</keyword>
<dbReference type="GO" id="GO:0003729">
    <property type="term" value="F:mRNA binding"/>
    <property type="evidence" value="ECO:0007669"/>
    <property type="project" value="TreeGrafter"/>
</dbReference>
<dbReference type="PROSITE" id="PS01358">
    <property type="entry name" value="ZF_RANBP2_1"/>
    <property type="match status" value="2"/>
</dbReference>
<dbReference type="PANTHER" id="PTHR23111:SF29">
    <property type="entry name" value="OS07G0404300 PROTEIN"/>
    <property type="match status" value="1"/>
</dbReference>
<feature type="compositionally biased region" description="Acidic residues" evidence="5">
    <location>
        <begin position="513"/>
        <end position="526"/>
    </location>
</feature>
<evidence type="ECO:0000259" key="6">
    <source>
        <dbReference type="PROSITE" id="PS50199"/>
    </source>
</evidence>